<sequence>MTDSKIRENAEKNYEEYAILAERIASVVTNVLDMPADAAVNDITIRPINQVQQSAQNLINTQKRRSN</sequence>
<gene>
    <name evidence="1" type="ORF">R54839_PPFHFPJH_00347</name>
</gene>
<comment type="caution">
    <text evidence="1">The sequence shown here is derived from an EMBL/GenBank/DDBJ whole genome shotgun (WGS) entry which is preliminary data.</text>
</comment>
<name>A0ABM9MP33_9LACO</name>
<proteinExistence type="predicted"/>
<dbReference type="Proteomes" id="UP001314261">
    <property type="component" value="Unassembled WGS sequence"/>
</dbReference>
<evidence type="ECO:0000313" key="1">
    <source>
        <dbReference type="EMBL" id="CAK1229223.1"/>
    </source>
</evidence>
<protein>
    <submittedName>
        <fullName evidence="1">NADP-dependent 3-hydroxy acid dehydrogenase YdfG (YdfG)</fullName>
    </submittedName>
</protein>
<reference evidence="1 2" key="1">
    <citation type="submission" date="2023-10" db="EMBL/GenBank/DDBJ databases">
        <authorList>
            <person name="Botero Cardona J."/>
        </authorList>
    </citation>
    <scope>NUCLEOTIDE SEQUENCE [LARGE SCALE GENOMIC DNA]</scope>
    <source>
        <strain evidence="1 2">R-54839</strain>
    </source>
</reference>
<evidence type="ECO:0000313" key="2">
    <source>
        <dbReference type="Proteomes" id="UP001314261"/>
    </source>
</evidence>
<accession>A0ABM9MP33</accession>
<dbReference type="RefSeq" id="WP_187753334.1">
    <property type="nucleotide sequence ID" value="NZ_CAUZLN010000010.1"/>
</dbReference>
<keyword evidence="2" id="KW-1185">Reference proteome</keyword>
<dbReference type="EMBL" id="CAUZLR010000001">
    <property type="protein sequence ID" value="CAK1229223.1"/>
    <property type="molecule type" value="Genomic_DNA"/>
</dbReference>
<organism evidence="1 2">
    <name type="scientific">Fructobacillus fructosus</name>
    <dbReference type="NCBI Taxonomy" id="1631"/>
    <lineage>
        <taxon>Bacteria</taxon>
        <taxon>Bacillati</taxon>
        <taxon>Bacillota</taxon>
        <taxon>Bacilli</taxon>
        <taxon>Lactobacillales</taxon>
        <taxon>Lactobacillaceae</taxon>
        <taxon>Fructobacillus</taxon>
    </lineage>
</organism>